<keyword evidence="5" id="KW-0133">Cell shape</keyword>
<dbReference type="EMBL" id="OBQF01000001">
    <property type="protein sequence ID" value="SOC37922.1"/>
    <property type="molecule type" value="Genomic_DNA"/>
</dbReference>
<evidence type="ECO:0000256" key="7">
    <source>
        <dbReference type="ARBA" id="ARBA00022989"/>
    </source>
</evidence>
<dbReference type="PANTHER" id="PTHR30474:SF2">
    <property type="entry name" value="PEPTIDOGLYCAN GLYCOSYLTRANSFERASE FTSW-RELATED"/>
    <property type="match status" value="1"/>
</dbReference>
<evidence type="ECO:0000256" key="1">
    <source>
        <dbReference type="ARBA" id="ARBA00004141"/>
    </source>
</evidence>
<dbReference type="GO" id="GO:0008360">
    <property type="term" value="P:regulation of cell shape"/>
    <property type="evidence" value="ECO:0007669"/>
    <property type="project" value="UniProtKB-KW"/>
</dbReference>
<evidence type="ECO:0000256" key="3">
    <source>
        <dbReference type="ARBA" id="ARBA00022679"/>
    </source>
</evidence>
<feature type="transmembrane region" description="Helical" evidence="17">
    <location>
        <begin position="58"/>
        <end position="79"/>
    </location>
</feature>
<feature type="transmembrane region" description="Helical" evidence="17">
    <location>
        <begin position="324"/>
        <end position="348"/>
    </location>
</feature>
<evidence type="ECO:0000256" key="5">
    <source>
        <dbReference type="ARBA" id="ARBA00022960"/>
    </source>
</evidence>
<evidence type="ECO:0000256" key="11">
    <source>
        <dbReference type="ARBA" id="ARBA00038053"/>
    </source>
</evidence>
<sequence>MQYIKDFFNYVKVYSKYVDFMIIIIYVLLSLLGLVMIYSSSMVMAANNPNFSSPGHFYIRQGLFIILGFLIVFFMSYFMSGEILKNKKVQLTALIIIMVLLLYTLFFGDIVNGQRNRIQIGSLSLQASEFFKVLVIIYMAYIYDRKLSSRVMAPIDYIYPMIFIGACSALVLLTDFGTWMIVAGIIIGMFIYSGVPLKFIFKTGLVITVAFGVLMGIAYLFSGQILSDYQIARIETFINPFSDPMGAGYQLTNSLIAISHGGIFGNGLGNGVMKLGYLPEPHTDFIFAVVAEELGLIGVFFVIILFIILVLKALRYASVSKDKFYSMICMGVALYISIQLFINIGGISKIIPLTGVPLPLLSYGGSSFLAVSIAVGLLIIAAKHVKKEKEGFNSR</sequence>
<evidence type="ECO:0000256" key="14">
    <source>
        <dbReference type="ARBA" id="ARBA00044770"/>
    </source>
</evidence>
<keyword evidence="7 17" id="KW-1133">Transmembrane helix</keyword>
<feature type="transmembrane region" description="Helical" evidence="17">
    <location>
        <begin position="123"/>
        <end position="143"/>
    </location>
</feature>
<evidence type="ECO:0000256" key="6">
    <source>
        <dbReference type="ARBA" id="ARBA00022984"/>
    </source>
</evidence>
<proteinExistence type="inferred from homology"/>
<comment type="subcellular location">
    <subcellularLocation>
        <location evidence="1">Membrane</location>
        <topology evidence="1">Multi-pass membrane protein</topology>
    </subcellularLocation>
</comment>
<keyword evidence="3" id="KW-0808">Transferase</keyword>
<comment type="similarity">
    <text evidence="11">Belongs to the SEDS family. FtsW subfamily.</text>
</comment>
<feature type="transmembrane region" description="Helical" evidence="17">
    <location>
        <begin position="155"/>
        <end position="173"/>
    </location>
</feature>
<evidence type="ECO:0000256" key="13">
    <source>
        <dbReference type="ARBA" id="ARBA00041418"/>
    </source>
</evidence>
<keyword evidence="6" id="KW-0573">Peptidoglycan synthesis</keyword>
<dbReference type="GO" id="GO:0051301">
    <property type="term" value="P:cell division"/>
    <property type="evidence" value="ECO:0007669"/>
    <property type="project" value="UniProtKB-KW"/>
</dbReference>
<keyword evidence="18" id="KW-0131">Cell cycle</keyword>
<dbReference type="GO" id="GO:0009252">
    <property type="term" value="P:peptidoglycan biosynthetic process"/>
    <property type="evidence" value="ECO:0007669"/>
    <property type="project" value="UniProtKB-KW"/>
</dbReference>
<keyword evidence="19" id="KW-1185">Reference proteome</keyword>
<gene>
    <name evidence="18" type="ORF">SAMN05878391_0144</name>
</gene>
<evidence type="ECO:0000256" key="9">
    <source>
        <dbReference type="ARBA" id="ARBA00032370"/>
    </source>
</evidence>
<dbReference type="PANTHER" id="PTHR30474">
    <property type="entry name" value="CELL CYCLE PROTEIN"/>
    <property type="match status" value="1"/>
</dbReference>
<dbReference type="Pfam" id="PF01098">
    <property type="entry name" value="FTSW_RODA_SPOVE"/>
    <property type="match status" value="1"/>
</dbReference>
<comment type="catalytic activity">
    <reaction evidence="15">
        <text>[GlcNAc-(1-&gt;4)-Mur2Ac(oyl-L-Ala-gamma-D-Glu-L-Lys-D-Ala-D-Ala)](n)-di-trans,octa-cis-undecaprenyl diphosphate + beta-D-GlcNAc-(1-&gt;4)-Mur2Ac(oyl-L-Ala-gamma-D-Glu-L-Lys-D-Ala-D-Ala)-di-trans,octa-cis-undecaprenyl diphosphate = [GlcNAc-(1-&gt;4)-Mur2Ac(oyl-L-Ala-gamma-D-Glu-L-Lys-D-Ala-D-Ala)](n+1)-di-trans,octa-cis-undecaprenyl diphosphate + di-trans,octa-cis-undecaprenyl diphosphate + H(+)</text>
        <dbReference type="Rhea" id="RHEA:23708"/>
        <dbReference type="Rhea" id="RHEA-COMP:9602"/>
        <dbReference type="Rhea" id="RHEA-COMP:9603"/>
        <dbReference type="ChEBI" id="CHEBI:15378"/>
        <dbReference type="ChEBI" id="CHEBI:58405"/>
        <dbReference type="ChEBI" id="CHEBI:60033"/>
        <dbReference type="ChEBI" id="CHEBI:78435"/>
        <dbReference type="EC" id="2.4.99.28"/>
    </reaction>
</comment>
<dbReference type="GO" id="GO:0005886">
    <property type="term" value="C:plasma membrane"/>
    <property type="evidence" value="ECO:0007669"/>
    <property type="project" value="TreeGrafter"/>
</dbReference>
<evidence type="ECO:0000256" key="4">
    <source>
        <dbReference type="ARBA" id="ARBA00022692"/>
    </source>
</evidence>
<protein>
    <recommendedName>
        <fullName evidence="12">Probable peptidoglycan glycosyltransferase FtsW</fullName>
        <ecNumber evidence="14">2.4.99.28</ecNumber>
    </recommendedName>
    <alternativeName>
        <fullName evidence="13">Cell division protein FtsW</fullName>
    </alternativeName>
    <alternativeName>
        <fullName evidence="10">Cell wall polymerase</fullName>
    </alternativeName>
    <alternativeName>
        <fullName evidence="9">Peptidoglycan polymerase</fullName>
    </alternativeName>
</protein>
<keyword evidence="4 17" id="KW-0812">Transmembrane</keyword>
<evidence type="ECO:0000256" key="16">
    <source>
        <dbReference type="ARBA" id="ARBA00049966"/>
    </source>
</evidence>
<dbReference type="Proteomes" id="UP000219412">
    <property type="component" value="Unassembled WGS sequence"/>
</dbReference>
<evidence type="ECO:0000256" key="10">
    <source>
        <dbReference type="ARBA" id="ARBA00033270"/>
    </source>
</evidence>
<evidence type="ECO:0000256" key="15">
    <source>
        <dbReference type="ARBA" id="ARBA00049902"/>
    </source>
</evidence>
<dbReference type="AlphaFoldDB" id="A0A285U7V5"/>
<comment type="function">
    <text evidence="16">Peptidoglycan polymerase that is essential for cell division.</text>
</comment>
<feature type="transmembrane region" description="Helical" evidence="17">
    <location>
        <begin position="179"/>
        <end position="197"/>
    </location>
</feature>
<feature type="transmembrane region" description="Helical" evidence="17">
    <location>
        <begin position="91"/>
        <end position="111"/>
    </location>
</feature>
<feature type="transmembrane region" description="Helical" evidence="17">
    <location>
        <begin position="285"/>
        <end position="312"/>
    </location>
</feature>
<evidence type="ECO:0000256" key="8">
    <source>
        <dbReference type="ARBA" id="ARBA00023136"/>
    </source>
</evidence>
<dbReference type="GO" id="GO:0032153">
    <property type="term" value="C:cell division site"/>
    <property type="evidence" value="ECO:0007669"/>
    <property type="project" value="TreeGrafter"/>
</dbReference>
<name>A0A285U7V5_9STAP</name>
<evidence type="ECO:0000313" key="18">
    <source>
        <dbReference type="EMBL" id="SOC37922.1"/>
    </source>
</evidence>
<feature type="transmembrane region" description="Helical" evidence="17">
    <location>
        <begin position="360"/>
        <end position="382"/>
    </location>
</feature>
<keyword evidence="18" id="KW-0132">Cell division</keyword>
<dbReference type="GO" id="GO:0015648">
    <property type="term" value="F:lipid-linked peptidoglycan transporter activity"/>
    <property type="evidence" value="ECO:0007669"/>
    <property type="project" value="TreeGrafter"/>
</dbReference>
<keyword evidence="2" id="KW-0328">Glycosyltransferase</keyword>
<organism evidence="18 19">
    <name type="scientific">Salinicoccus kekensis</name>
    <dbReference type="NCBI Taxonomy" id="714307"/>
    <lineage>
        <taxon>Bacteria</taxon>
        <taxon>Bacillati</taxon>
        <taxon>Bacillota</taxon>
        <taxon>Bacilli</taxon>
        <taxon>Bacillales</taxon>
        <taxon>Staphylococcaceae</taxon>
        <taxon>Salinicoccus</taxon>
    </lineage>
</organism>
<accession>A0A285U7V5</accession>
<evidence type="ECO:0000256" key="17">
    <source>
        <dbReference type="SAM" id="Phobius"/>
    </source>
</evidence>
<keyword evidence="8 17" id="KW-0472">Membrane</keyword>
<feature type="transmembrane region" description="Helical" evidence="17">
    <location>
        <begin position="20"/>
        <end position="38"/>
    </location>
</feature>
<dbReference type="InterPro" id="IPR001182">
    <property type="entry name" value="FtsW/RodA"/>
</dbReference>
<dbReference type="EC" id="2.4.99.28" evidence="14"/>
<evidence type="ECO:0000256" key="2">
    <source>
        <dbReference type="ARBA" id="ARBA00022676"/>
    </source>
</evidence>
<feature type="transmembrane region" description="Helical" evidence="17">
    <location>
        <begin position="204"/>
        <end position="221"/>
    </location>
</feature>
<reference evidence="19" key="1">
    <citation type="submission" date="2017-08" db="EMBL/GenBank/DDBJ databases">
        <authorList>
            <person name="Varghese N."/>
            <person name="Submissions S."/>
        </authorList>
    </citation>
    <scope>NUCLEOTIDE SEQUENCE [LARGE SCALE GENOMIC DNA]</scope>
    <source>
        <strain evidence="19">DSM 23173</strain>
    </source>
</reference>
<dbReference type="RefSeq" id="WP_097038127.1">
    <property type="nucleotide sequence ID" value="NZ_OBQF01000001.1"/>
</dbReference>
<dbReference type="OrthoDB" id="9768187at2"/>
<evidence type="ECO:0000256" key="12">
    <source>
        <dbReference type="ARBA" id="ARBA00041185"/>
    </source>
</evidence>
<dbReference type="GO" id="GO:0008955">
    <property type="term" value="F:peptidoglycan glycosyltransferase activity"/>
    <property type="evidence" value="ECO:0007669"/>
    <property type="project" value="UniProtKB-EC"/>
</dbReference>
<evidence type="ECO:0000313" key="19">
    <source>
        <dbReference type="Proteomes" id="UP000219412"/>
    </source>
</evidence>